<accession>A0ABQ2GR78</accession>
<sequence>MALLVPPRADVARELGEVCRPLSWVPNAVYHGVMRRFSLPGVVSGVLRCEDGPQHPAGWLITVPVAPAELLTGSARARHAIDHAVTQARDLGAQTVGLGGLIATATDDGRVLQHRRDIGLTNGHAFTAAMLFQGVQRLLGLCPVGCRVAVVDAGTGLGRSLTGLLARRSAGPLLLLEPDEDRRRTLPADLEASRTEITPDLTRLGAADLVVLLGPDNATPLEDGFLRAHLKPGAIVLDAAQPRLTRPELLLTRPDVRVVDGGLVSAPGVRRRGGGWPTGLLSAALAETLLLGLTGQQGHFSVGAASVTQAEYLLGLARRYAHLGFHLAPPHSFGQRINLNRRFEQASWSGSGVALA</sequence>
<dbReference type="SUPFAM" id="SSF51735">
    <property type="entry name" value="NAD(P)-binding Rossmann-fold domains"/>
    <property type="match status" value="1"/>
</dbReference>
<gene>
    <name evidence="1" type="ORF">GCM10010841_16950</name>
</gene>
<keyword evidence="2" id="KW-1185">Reference proteome</keyword>
<reference evidence="2" key="1">
    <citation type="journal article" date="2019" name="Int. J. Syst. Evol. Microbiol.">
        <title>The Global Catalogue of Microorganisms (GCM) 10K type strain sequencing project: providing services to taxonomists for standard genome sequencing and annotation.</title>
        <authorList>
            <consortium name="The Broad Institute Genomics Platform"/>
            <consortium name="The Broad Institute Genome Sequencing Center for Infectious Disease"/>
            <person name="Wu L."/>
            <person name="Ma J."/>
        </authorList>
    </citation>
    <scope>NUCLEOTIDE SEQUENCE [LARGE SCALE GENOMIC DNA]</scope>
    <source>
        <strain evidence="2">JCM 15443</strain>
    </source>
</reference>
<organism evidence="1 2">
    <name type="scientific">Deinococcus aerophilus</name>
    <dbReference type="NCBI Taxonomy" id="522488"/>
    <lineage>
        <taxon>Bacteria</taxon>
        <taxon>Thermotogati</taxon>
        <taxon>Deinococcota</taxon>
        <taxon>Deinococci</taxon>
        <taxon>Deinococcales</taxon>
        <taxon>Deinococcaceae</taxon>
        <taxon>Deinococcus</taxon>
    </lineage>
</organism>
<dbReference type="EMBL" id="BMOM01000011">
    <property type="protein sequence ID" value="GGM09178.1"/>
    <property type="molecule type" value="Genomic_DNA"/>
</dbReference>
<name>A0ABQ2GR78_9DEIO</name>
<evidence type="ECO:0000313" key="1">
    <source>
        <dbReference type="EMBL" id="GGM09178.1"/>
    </source>
</evidence>
<dbReference type="InterPro" id="IPR036291">
    <property type="entry name" value="NAD(P)-bd_dom_sf"/>
</dbReference>
<protein>
    <submittedName>
        <fullName evidence="1">Uncharacterized protein</fullName>
    </submittedName>
</protein>
<evidence type="ECO:0000313" key="2">
    <source>
        <dbReference type="Proteomes" id="UP000661918"/>
    </source>
</evidence>
<comment type="caution">
    <text evidence="1">The sequence shown here is derived from an EMBL/GenBank/DDBJ whole genome shotgun (WGS) entry which is preliminary data.</text>
</comment>
<dbReference type="Proteomes" id="UP000661918">
    <property type="component" value="Unassembled WGS sequence"/>
</dbReference>
<proteinExistence type="predicted"/>